<dbReference type="OrthoDB" id="6315255at2"/>
<evidence type="ECO:0000256" key="1">
    <source>
        <dbReference type="ARBA" id="ARBA00023125"/>
    </source>
</evidence>
<dbReference type="EMBL" id="LSRS01000008">
    <property type="protein sequence ID" value="KAF1083949.1"/>
    <property type="molecule type" value="Genomic_DNA"/>
</dbReference>
<feature type="domain" description="HTH cro/C1-type" evidence="2">
    <location>
        <begin position="8"/>
        <end position="62"/>
    </location>
</feature>
<dbReference type="CDD" id="cd00093">
    <property type="entry name" value="HTH_XRE"/>
    <property type="match status" value="1"/>
</dbReference>
<dbReference type="GO" id="GO:0003677">
    <property type="term" value="F:DNA binding"/>
    <property type="evidence" value="ECO:0007669"/>
    <property type="project" value="UniProtKB-KW"/>
</dbReference>
<keyword evidence="1" id="KW-0238">DNA-binding</keyword>
<proteinExistence type="predicted"/>
<dbReference type="Proteomes" id="UP000798488">
    <property type="component" value="Unassembled WGS sequence"/>
</dbReference>
<name>A0A9D2WME7_9FIRM</name>
<dbReference type="PANTHER" id="PTHR46558:SF11">
    <property type="entry name" value="HTH-TYPE TRANSCRIPTIONAL REGULATOR XRE"/>
    <property type="match status" value="1"/>
</dbReference>
<dbReference type="InterPro" id="IPR001387">
    <property type="entry name" value="Cro/C1-type_HTH"/>
</dbReference>
<dbReference type="PROSITE" id="PS50943">
    <property type="entry name" value="HTH_CROC1"/>
    <property type="match status" value="1"/>
</dbReference>
<organism evidence="3 4">
    <name type="scientific">Sporotomaculum syntrophicum</name>
    <dbReference type="NCBI Taxonomy" id="182264"/>
    <lineage>
        <taxon>Bacteria</taxon>
        <taxon>Bacillati</taxon>
        <taxon>Bacillota</taxon>
        <taxon>Clostridia</taxon>
        <taxon>Eubacteriales</taxon>
        <taxon>Desulfallaceae</taxon>
        <taxon>Sporotomaculum</taxon>
    </lineage>
</organism>
<comment type="caution">
    <text evidence="3">The sequence shown here is derived from an EMBL/GenBank/DDBJ whole genome shotgun (WGS) entry which is preliminary data.</text>
</comment>
<dbReference type="Pfam" id="PF01381">
    <property type="entry name" value="HTH_3"/>
    <property type="match status" value="1"/>
</dbReference>
<sequence length="145" mass="16524">MKTFAEKVREARRLLNLTQEELGKLVGVSKRAVVAYESEGVLPRRNVKLKLAEALRVSVDYLDRDEIEDPTYGQEKTEYVEETRERFGNKAAKEIDFLLERNTALFAGGSVDQEAKDAFFAAVTKAYWAAKEAARETYGRKNKQN</sequence>
<dbReference type="Gene3D" id="1.10.260.40">
    <property type="entry name" value="lambda repressor-like DNA-binding domains"/>
    <property type="match status" value="1"/>
</dbReference>
<dbReference type="SUPFAM" id="SSF47413">
    <property type="entry name" value="lambda repressor-like DNA-binding domains"/>
    <property type="match status" value="1"/>
</dbReference>
<evidence type="ECO:0000313" key="3">
    <source>
        <dbReference type="EMBL" id="KAF1083949.1"/>
    </source>
</evidence>
<dbReference type="SMART" id="SM00530">
    <property type="entry name" value="HTH_XRE"/>
    <property type="match status" value="1"/>
</dbReference>
<keyword evidence="4" id="KW-1185">Reference proteome</keyword>
<protein>
    <submittedName>
        <fullName evidence="3">Transcriptional repressor DicA</fullName>
    </submittedName>
</protein>
<accession>A0A9D2WME7</accession>
<dbReference type="RefSeq" id="WP_161823223.1">
    <property type="nucleotide sequence ID" value="NZ_LSRS01000008.1"/>
</dbReference>
<dbReference type="InterPro" id="IPR010982">
    <property type="entry name" value="Lambda_DNA-bd_dom_sf"/>
</dbReference>
<dbReference type="AlphaFoldDB" id="A0A9D2WME7"/>
<reference evidence="3" key="1">
    <citation type="submission" date="2016-02" db="EMBL/GenBank/DDBJ databases">
        <title>Draft Genome Sequence of Sporotomaculum syntrophicum Strain FB, a Syntrophic Benzoate Degrader.</title>
        <authorList>
            <person name="Nobu M.K."/>
            <person name="Narihiro T."/>
            <person name="Qiu Y.-L."/>
            <person name="Ohashi A."/>
            <person name="Liu W.-T."/>
            <person name="Yuji S."/>
        </authorList>
    </citation>
    <scope>NUCLEOTIDE SEQUENCE</scope>
    <source>
        <strain evidence="3">FB</strain>
    </source>
</reference>
<evidence type="ECO:0000313" key="4">
    <source>
        <dbReference type="Proteomes" id="UP000798488"/>
    </source>
</evidence>
<dbReference type="PANTHER" id="PTHR46558">
    <property type="entry name" value="TRACRIPTIONAL REGULATORY PROTEIN-RELATED-RELATED"/>
    <property type="match status" value="1"/>
</dbReference>
<gene>
    <name evidence="3" type="ORF">SPSYN_02861</name>
</gene>
<evidence type="ECO:0000259" key="2">
    <source>
        <dbReference type="PROSITE" id="PS50943"/>
    </source>
</evidence>